<dbReference type="AlphaFoldDB" id="A0A366EI83"/>
<reference evidence="2 3" key="1">
    <citation type="submission" date="2018-06" db="EMBL/GenBank/DDBJ databases">
        <title>Genomic Encyclopedia of Type Strains, Phase IV (KMG-IV): sequencing the most valuable type-strain genomes for metagenomic binning, comparative biology and taxonomic classification.</title>
        <authorList>
            <person name="Goeker M."/>
        </authorList>
    </citation>
    <scope>NUCLEOTIDE SEQUENCE [LARGE SCALE GENOMIC DNA]</scope>
    <source>
        <strain evidence="2 3">DSM 15140</strain>
    </source>
</reference>
<dbReference type="OrthoDB" id="2381602at2"/>
<sequence length="216" mass="24285">MENPFKKIFSMLKLKTKDGTKPTKVGYILIIGLIGILVLLVANMFQGQTTTQKPQTSSNQMREDLGEETFLQEEKKTSNLDEVEKEYESELQALLEKIDGVSGVEVMVNLDATQKQVYEKNLIVGTQTTEETDQNGGERKIEDTSEEKQVVIVRQGEEEVPLLIQTKRPEVRGVLVVAQGVNNLEIEQWVTEAVSRVLDVPVHRISVMPKNKGEES</sequence>
<gene>
    <name evidence="2" type="ORF">DES48_101167</name>
</gene>
<dbReference type="EMBL" id="QNRI01000001">
    <property type="protein sequence ID" value="RBP01430.1"/>
    <property type="molecule type" value="Genomic_DNA"/>
</dbReference>
<feature type="transmembrane region" description="Helical" evidence="1">
    <location>
        <begin position="25"/>
        <end position="45"/>
    </location>
</feature>
<dbReference type="InterPro" id="IPR014195">
    <property type="entry name" value="Spore_III_AG"/>
</dbReference>
<evidence type="ECO:0000313" key="2">
    <source>
        <dbReference type="EMBL" id="RBP01430.1"/>
    </source>
</evidence>
<dbReference type="Proteomes" id="UP000252254">
    <property type="component" value="Unassembled WGS sequence"/>
</dbReference>
<keyword evidence="1" id="KW-0472">Membrane</keyword>
<comment type="caution">
    <text evidence="2">The sequence shown here is derived from an EMBL/GenBank/DDBJ whole genome shotgun (WGS) entry which is preliminary data.</text>
</comment>
<keyword evidence="1" id="KW-1133">Transmembrane helix</keyword>
<evidence type="ECO:0000256" key="1">
    <source>
        <dbReference type="SAM" id="Phobius"/>
    </source>
</evidence>
<proteinExistence type="predicted"/>
<keyword evidence="3" id="KW-1185">Reference proteome</keyword>
<protein>
    <submittedName>
        <fullName evidence="2">Stage III sporulation protein AG</fullName>
    </submittedName>
</protein>
<evidence type="ECO:0000313" key="3">
    <source>
        <dbReference type="Proteomes" id="UP000252254"/>
    </source>
</evidence>
<name>A0A366EI83_9BACI</name>
<organism evidence="2 3">
    <name type="scientific">Paraliobacillus ryukyuensis</name>
    <dbReference type="NCBI Taxonomy" id="200904"/>
    <lineage>
        <taxon>Bacteria</taxon>
        <taxon>Bacillati</taxon>
        <taxon>Bacillota</taxon>
        <taxon>Bacilli</taxon>
        <taxon>Bacillales</taxon>
        <taxon>Bacillaceae</taxon>
        <taxon>Paraliobacillus</taxon>
    </lineage>
</organism>
<accession>A0A366EI83</accession>
<dbReference type="RefSeq" id="WP_113866067.1">
    <property type="nucleotide sequence ID" value="NZ_BAABQN010000001.1"/>
</dbReference>
<keyword evidence="1" id="KW-0812">Transmembrane</keyword>
<dbReference type="STRING" id="200904.GCA_900168775_02548"/>
<dbReference type="NCBIfam" id="TIGR02830">
    <property type="entry name" value="spore_III_AG"/>
    <property type="match status" value="1"/>
</dbReference>